<evidence type="ECO:0000256" key="10">
    <source>
        <dbReference type="SAM" id="Phobius"/>
    </source>
</evidence>
<gene>
    <name evidence="12" type="ORF">X975_08316</name>
</gene>
<evidence type="ECO:0000256" key="6">
    <source>
        <dbReference type="ARBA" id="ARBA00023040"/>
    </source>
</evidence>
<evidence type="ECO:0000313" key="13">
    <source>
        <dbReference type="Proteomes" id="UP000054359"/>
    </source>
</evidence>
<feature type="transmembrane region" description="Helical" evidence="10">
    <location>
        <begin position="105"/>
        <end position="129"/>
    </location>
</feature>
<evidence type="ECO:0000256" key="9">
    <source>
        <dbReference type="ARBA" id="ARBA00023224"/>
    </source>
</evidence>
<dbReference type="InterPro" id="IPR017452">
    <property type="entry name" value="GPCR_Rhodpsn_7TM"/>
</dbReference>
<dbReference type="Proteomes" id="UP000054359">
    <property type="component" value="Unassembled WGS sequence"/>
</dbReference>
<organism evidence="12 13">
    <name type="scientific">Stegodyphus mimosarum</name>
    <name type="common">African social velvet spider</name>
    <dbReference type="NCBI Taxonomy" id="407821"/>
    <lineage>
        <taxon>Eukaryota</taxon>
        <taxon>Metazoa</taxon>
        <taxon>Ecdysozoa</taxon>
        <taxon>Arthropoda</taxon>
        <taxon>Chelicerata</taxon>
        <taxon>Arachnida</taxon>
        <taxon>Araneae</taxon>
        <taxon>Araneomorphae</taxon>
        <taxon>Entelegynae</taxon>
        <taxon>Eresoidea</taxon>
        <taxon>Eresidae</taxon>
        <taxon>Stegodyphus</taxon>
    </lineage>
</organism>
<name>A0A087TMW2_STEMI</name>
<dbReference type="EMBL" id="KK115962">
    <property type="protein sequence ID" value="KFM66451.1"/>
    <property type="molecule type" value="Genomic_DNA"/>
</dbReference>
<dbReference type="PANTHER" id="PTHR46925">
    <property type="entry name" value="G-PROTEIN COUPLED RECEPTOR TKR-1-RELATED"/>
    <property type="match status" value="1"/>
</dbReference>
<dbReference type="PANTHER" id="PTHR46925:SF2">
    <property type="entry name" value="G-PROTEIN COUPLED RECEPTOR TKR-1-RELATED"/>
    <property type="match status" value="1"/>
</dbReference>
<dbReference type="OMA" id="FCIASNF"/>
<keyword evidence="8 12" id="KW-0675">Receptor</keyword>
<dbReference type="PRINTS" id="PR00237">
    <property type="entry name" value="GPCRRHODOPSN"/>
</dbReference>
<dbReference type="GO" id="GO:0004995">
    <property type="term" value="F:tachykinin receptor activity"/>
    <property type="evidence" value="ECO:0007669"/>
    <property type="project" value="InterPro"/>
</dbReference>
<keyword evidence="4 10" id="KW-0812">Transmembrane</keyword>
<evidence type="ECO:0000256" key="7">
    <source>
        <dbReference type="ARBA" id="ARBA00023136"/>
    </source>
</evidence>
<reference evidence="12 13" key="1">
    <citation type="submission" date="2013-11" db="EMBL/GenBank/DDBJ databases">
        <title>Genome sequencing of Stegodyphus mimosarum.</title>
        <authorList>
            <person name="Bechsgaard J."/>
        </authorList>
    </citation>
    <scope>NUCLEOTIDE SEQUENCE [LARGE SCALE GENOMIC DNA]</scope>
</reference>
<keyword evidence="9" id="KW-0807">Transducer</keyword>
<keyword evidence="7 10" id="KW-0472">Membrane</keyword>
<keyword evidence="3" id="KW-1003">Cell membrane</keyword>
<evidence type="ECO:0000313" key="12">
    <source>
        <dbReference type="EMBL" id="KFM66451.1"/>
    </source>
</evidence>
<dbReference type="InterPro" id="IPR000276">
    <property type="entry name" value="GPCR_Rhodpsn"/>
</dbReference>
<comment type="similarity">
    <text evidence="2">Belongs to the G-protein coupled receptor 1 family.</text>
</comment>
<feature type="non-terminal residue" evidence="12">
    <location>
        <position position="148"/>
    </location>
</feature>
<protein>
    <submittedName>
        <fullName evidence="12">Tachykinin-like peptides receptor 86C</fullName>
    </submittedName>
</protein>
<proteinExistence type="inferred from homology"/>
<evidence type="ECO:0000256" key="8">
    <source>
        <dbReference type="ARBA" id="ARBA00023170"/>
    </source>
</evidence>
<dbReference type="Gene3D" id="1.20.1070.10">
    <property type="entry name" value="Rhodopsin 7-helix transmembrane proteins"/>
    <property type="match status" value="1"/>
</dbReference>
<dbReference type="GO" id="GO:0005886">
    <property type="term" value="C:plasma membrane"/>
    <property type="evidence" value="ECO:0007669"/>
    <property type="project" value="UniProtKB-SubCell"/>
</dbReference>
<comment type="subcellular location">
    <subcellularLocation>
        <location evidence="1">Cell membrane</location>
        <topology evidence="1">Multi-pass membrane protein</topology>
    </subcellularLocation>
</comment>
<evidence type="ECO:0000259" key="11">
    <source>
        <dbReference type="PROSITE" id="PS50262"/>
    </source>
</evidence>
<evidence type="ECO:0000256" key="4">
    <source>
        <dbReference type="ARBA" id="ARBA00022692"/>
    </source>
</evidence>
<evidence type="ECO:0000256" key="3">
    <source>
        <dbReference type="ARBA" id="ARBA00022475"/>
    </source>
</evidence>
<dbReference type="PROSITE" id="PS50262">
    <property type="entry name" value="G_PROTEIN_RECEP_F1_2"/>
    <property type="match status" value="1"/>
</dbReference>
<feature type="domain" description="G-protein coupled receptors family 1 profile" evidence="11">
    <location>
        <begin position="84"/>
        <end position="148"/>
    </location>
</feature>
<dbReference type="OrthoDB" id="5981855at2759"/>
<dbReference type="STRING" id="407821.A0A087TMW2"/>
<keyword evidence="6" id="KW-0297">G-protein coupled receptor</keyword>
<feature type="transmembrane region" description="Helical" evidence="10">
    <location>
        <begin position="68"/>
        <end position="93"/>
    </location>
</feature>
<dbReference type="AlphaFoldDB" id="A0A087TMW2"/>
<dbReference type="Pfam" id="PF00001">
    <property type="entry name" value="7tm_1"/>
    <property type="match status" value="1"/>
</dbReference>
<sequence>MGNIQQKEIDLLELYLRDLALRYNVTQCVNETENTNSSEEQAWARCLGEFVPGALLSRPYLLPWQVQAVWALLFGIMISIAVAGNAIVVWIILAHRRMRTITNLFLLNLAIADFLLASGNAAFNFVFMLESHWPFGEVFCIASNFLAN</sequence>
<evidence type="ECO:0000256" key="2">
    <source>
        <dbReference type="ARBA" id="ARBA00010663"/>
    </source>
</evidence>
<evidence type="ECO:0000256" key="1">
    <source>
        <dbReference type="ARBA" id="ARBA00004651"/>
    </source>
</evidence>
<dbReference type="SUPFAM" id="SSF81321">
    <property type="entry name" value="Family A G protein-coupled receptor-like"/>
    <property type="match status" value="1"/>
</dbReference>
<dbReference type="InterPro" id="IPR001681">
    <property type="entry name" value="Neurokn_rcpt"/>
</dbReference>
<keyword evidence="5 10" id="KW-1133">Transmembrane helix</keyword>
<evidence type="ECO:0000256" key="5">
    <source>
        <dbReference type="ARBA" id="ARBA00022989"/>
    </source>
</evidence>
<keyword evidence="13" id="KW-1185">Reference proteome</keyword>
<accession>A0A087TMW2</accession>